<dbReference type="InterPro" id="IPR036179">
    <property type="entry name" value="Ig-like_dom_sf"/>
</dbReference>
<keyword evidence="4" id="KW-1185">Reference proteome</keyword>
<dbReference type="EMBL" id="JAHKSW010000022">
    <property type="protein sequence ID" value="KAG7318713.1"/>
    <property type="molecule type" value="Genomic_DNA"/>
</dbReference>
<feature type="transmembrane region" description="Helical" evidence="1">
    <location>
        <begin position="75"/>
        <end position="96"/>
    </location>
</feature>
<dbReference type="SMART" id="SM00409">
    <property type="entry name" value="IG"/>
    <property type="match status" value="2"/>
</dbReference>
<accession>A0A9D3N9A3</accession>
<protein>
    <recommendedName>
        <fullName evidence="2">Immunoglobulin domain-containing protein</fullName>
    </recommendedName>
</protein>
<feature type="domain" description="Immunoglobulin" evidence="2">
    <location>
        <begin position="221"/>
        <end position="316"/>
    </location>
</feature>
<sequence>MIVQQGQGLVAYQVQLAALQATNMQLCQALGNPSTSRSEPVFHFCRTLRWSVSGPAWTLAWSNISTHQRTSSQSVFFTTILFLLLHSSITLHCLSSSTMQQSFSIHQCVLFLLILTFTTAPTLASTSVTVKLRQSATLSCNYKCSGVVKWTMFHDPAHILAQCDQTQCSSERGYEVSHEQYLKGNLHLTIPAVDYSKRALYTCVCDGVEACDVRLIIEPLTSLVQLSPGEALVMDLPVPEPVEVRYKARGSADLYGAQICTVTQRSLHCNPEYTPRASLSYPNITLRDVNVSDSGTYSIRDRKNEEVIHIYTLIVNDISEKKPESSWVIGVIVGLLLLLIPVIIVCVVKNQRKNRLKLEQADPEETITLNGSVTQEVNQSRQRSNSDVGPLLRKIVDMEELIQRYKTESMRKSQSLPNLNNTQVVEMLMSKKTEMEAVVQRMQKSEQDTISKWWRLRRPELDTIIEHWRNYNAELERLKQVQQSSRESHQNNHLTWFPTGRQRLQSCPAWAT</sequence>
<dbReference type="InterPro" id="IPR013783">
    <property type="entry name" value="Ig-like_fold"/>
</dbReference>
<reference evidence="3 4" key="1">
    <citation type="submission" date="2021-06" db="EMBL/GenBank/DDBJ databases">
        <title>Chromosome-level genome assembly of the red-tail catfish (Hemibagrus wyckioides).</title>
        <authorList>
            <person name="Shao F."/>
        </authorList>
    </citation>
    <scope>NUCLEOTIDE SEQUENCE [LARGE SCALE GENOMIC DNA]</scope>
    <source>
        <strain evidence="3">EC202008001</strain>
        <tissue evidence="3">Blood</tissue>
    </source>
</reference>
<evidence type="ECO:0000313" key="3">
    <source>
        <dbReference type="EMBL" id="KAG7318713.1"/>
    </source>
</evidence>
<evidence type="ECO:0000259" key="2">
    <source>
        <dbReference type="SMART" id="SM00409"/>
    </source>
</evidence>
<dbReference type="OrthoDB" id="8898572at2759"/>
<keyword evidence="1" id="KW-0472">Membrane</keyword>
<comment type="caution">
    <text evidence="3">The sequence shown here is derived from an EMBL/GenBank/DDBJ whole genome shotgun (WGS) entry which is preliminary data.</text>
</comment>
<organism evidence="3 4">
    <name type="scientific">Hemibagrus wyckioides</name>
    <dbReference type="NCBI Taxonomy" id="337641"/>
    <lineage>
        <taxon>Eukaryota</taxon>
        <taxon>Metazoa</taxon>
        <taxon>Chordata</taxon>
        <taxon>Craniata</taxon>
        <taxon>Vertebrata</taxon>
        <taxon>Euteleostomi</taxon>
        <taxon>Actinopterygii</taxon>
        <taxon>Neopterygii</taxon>
        <taxon>Teleostei</taxon>
        <taxon>Ostariophysi</taxon>
        <taxon>Siluriformes</taxon>
        <taxon>Bagridae</taxon>
        <taxon>Hemibagrus</taxon>
    </lineage>
</organism>
<dbReference type="Proteomes" id="UP000824219">
    <property type="component" value="Linkage Group LG22"/>
</dbReference>
<feature type="transmembrane region" description="Helical" evidence="1">
    <location>
        <begin position="108"/>
        <end position="130"/>
    </location>
</feature>
<keyword evidence="1" id="KW-0812">Transmembrane</keyword>
<proteinExistence type="predicted"/>
<dbReference type="Gene3D" id="2.60.40.10">
    <property type="entry name" value="Immunoglobulins"/>
    <property type="match status" value="1"/>
</dbReference>
<name>A0A9D3N9A3_9TELE</name>
<dbReference type="InterPro" id="IPR003599">
    <property type="entry name" value="Ig_sub"/>
</dbReference>
<feature type="domain" description="Immunoglobulin" evidence="2">
    <location>
        <begin position="125"/>
        <end position="218"/>
    </location>
</feature>
<dbReference type="SUPFAM" id="SSF48726">
    <property type="entry name" value="Immunoglobulin"/>
    <property type="match status" value="1"/>
</dbReference>
<feature type="transmembrane region" description="Helical" evidence="1">
    <location>
        <begin position="327"/>
        <end position="348"/>
    </location>
</feature>
<evidence type="ECO:0000313" key="4">
    <source>
        <dbReference type="Proteomes" id="UP000824219"/>
    </source>
</evidence>
<evidence type="ECO:0000256" key="1">
    <source>
        <dbReference type="SAM" id="Phobius"/>
    </source>
</evidence>
<gene>
    <name evidence="3" type="ORF">KOW79_018468</name>
</gene>
<keyword evidence="1" id="KW-1133">Transmembrane helix</keyword>
<dbReference type="AlphaFoldDB" id="A0A9D3N9A3"/>